<dbReference type="EMBL" id="JAPQKO010000002">
    <property type="protein sequence ID" value="KAJ5180294.1"/>
    <property type="molecule type" value="Genomic_DNA"/>
</dbReference>
<gene>
    <name evidence="2" type="ORF">N7492_003504</name>
</gene>
<dbReference type="Proteomes" id="UP001146351">
    <property type="component" value="Unassembled WGS sequence"/>
</dbReference>
<keyword evidence="1" id="KW-0732">Signal</keyword>
<feature type="chain" id="PRO_5040939825" evidence="1">
    <location>
        <begin position="21"/>
        <end position="240"/>
    </location>
</feature>
<sequence>MWSTSLTATLLLVSSLLAAASPISSIFQRDAALTEAQMIAIAPKSKTCDDPPAKGECATAQQAAKFTSQSFETYKVTSKAEQAAIVSLMAFESGDFKYNKNHFPGTPGQGSMYRIDNISIYISPCAVQWLTWEFTARNMQSPAFNKKYASSIPDLKDQIAKVANSPADLLDLLRENETYDFGSGAWFLTTQCSQDVRSALREGSETGWQKYISDCVGTSVTDERKAYWERATKALGVTGA</sequence>
<evidence type="ECO:0000313" key="2">
    <source>
        <dbReference type="EMBL" id="KAJ5180294.1"/>
    </source>
</evidence>
<name>A0A9W9LX14_9EURO</name>
<reference evidence="2" key="1">
    <citation type="submission" date="2022-11" db="EMBL/GenBank/DDBJ databases">
        <authorList>
            <person name="Petersen C."/>
        </authorList>
    </citation>
    <scope>NUCLEOTIDE SEQUENCE</scope>
    <source>
        <strain evidence="2">IBT 21917</strain>
    </source>
</reference>
<reference evidence="2" key="2">
    <citation type="journal article" date="2023" name="IMA Fungus">
        <title>Comparative genomic study of the Penicillium genus elucidates a diverse pangenome and 15 lateral gene transfer events.</title>
        <authorList>
            <person name="Petersen C."/>
            <person name="Sorensen T."/>
            <person name="Nielsen M.R."/>
            <person name="Sondergaard T.E."/>
            <person name="Sorensen J.L."/>
            <person name="Fitzpatrick D.A."/>
            <person name="Frisvad J.C."/>
            <person name="Nielsen K.L."/>
        </authorList>
    </citation>
    <scope>NUCLEOTIDE SEQUENCE</scope>
    <source>
        <strain evidence="2">IBT 21917</strain>
    </source>
</reference>
<dbReference type="AlphaFoldDB" id="A0A9W9LX14"/>
<evidence type="ECO:0000313" key="3">
    <source>
        <dbReference type="Proteomes" id="UP001146351"/>
    </source>
</evidence>
<protein>
    <submittedName>
        <fullName evidence="2">Uncharacterized protein</fullName>
    </submittedName>
</protein>
<keyword evidence="3" id="KW-1185">Reference proteome</keyword>
<accession>A0A9W9LX14</accession>
<proteinExistence type="predicted"/>
<organism evidence="2 3">
    <name type="scientific">Penicillium capsulatum</name>
    <dbReference type="NCBI Taxonomy" id="69766"/>
    <lineage>
        <taxon>Eukaryota</taxon>
        <taxon>Fungi</taxon>
        <taxon>Dikarya</taxon>
        <taxon>Ascomycota</taxon>
        <taxon>Pezizomycotina</taxon>
        <taxon>Eurotiomycetes</taxon>
        <taxon>Eurotiomycetidae</taxon>
        <taxon>Eurotiales</taxon>
        <taxon>Aspergillaceae</taxon>
        <taxon>Penicillium</taxon>
    </lineage>
</organism>
<evidence type="ECO:0000256" key="1">
    <source>
        <dbReference type="SAM" id="SignalP"/>
    </source>
</evidence>
<feature type="signal peptide" evidence="1">
    <location>
        <begin position="1"/>
        <end position="20"/>
    </location>
</feature>
<comment type="caution">
    <text evidence="2">The sequence shown here is derived from an EMBL/GenBank/DDBJ whole genome shotgun (WGS) entry which is preliminary data.</text>
</comment>
<dbReference type="OrthoDB" id="2349272at2759"/>